<dbReference type="InterPro" id="IPR029052">
    <property type="entry name" value="Metallo-depent_PP-like"/>
</dbReference>
<reference evidence="2 3" key="1">
    <citation type="submission" date="2019-02" db="EMBL/GenBank/DDBJ databases">
        <title>Deep-cultivation of Planctomycetes and their phenomic and genomic characterization uncovers novel biology.</title>
        <authorList>
            <person name="Wiegand S."/>
            <person name="Jogler M."/>
            <person name="Boedeker C."/>
            <person name="Pinto D."/>
            <person name="Vollmers J."/>
            <person name="Rivas-Marin E."/>
            <person name="Kohn T."/>
            <person name="Peeters S.H."/>
            <person name="Heuer A."/>
            <person name="Rast P."/>
            <person name="Oberbeckmann S."/>
            <person name="Bunk B."/>
            <person name="Jeske O."/>
            <person name="Meyerdierks A."/>
            <person name="Storesund J.E."/>
            <person name="Kallscheuer N."/>
            <person name="Luecker S."/>
            <person name="Lage O.M."/>
            <person name="Pohl T."/>
            <person name="Merkel B.J."/>
            <person name="Hornburger P."/>
            <person name="Mueller R.-W."/>
            <person name="Bruemmer F."/>
            <person name="Labrenz M."/>
            <person name="Spormann A.M."/>
            <person name="Op den Camp H."/>
            <person name="Overmann J."/>
            <person name="Amann R."/>
            <person name="Jetten M.S.M."/>
            <person name="Mascher T."/>
            <person name="Medema M.H."/>
            <person name="Devos D.P."/>
            <person name="Kaster A.-K."/>
            <person name="Ovreas L."/>
            <person name="Rohde M."/>
            <person name="Galperin M.Y."/>
            <person name="Jogler C."/>
        </authorList>
    </citation>
    <scope>NUCLEOTIDE SEQUENCE [LARGE SCALE GENOMIC DNA]</scope>
    <source>
        <strain evidence="2 3">FF011L</strain>
    </source>
</reference>
<feature type="domain" description="Calcineurin-like phosphoesterase" evidence="1">
    <location>
        <begin position="1"/>
        <end position="235"/>
    </location>
</feature>
<evidence type="ECO:0000313" key="3">
    <source>
        <dbReference type="Proteomes" id="UP000320672"/>
    </source>
</evidence>
<dbReference type="Gene3D" id="3.60.21.10">
    <property type="match status" value="1"/>
</dbReference>
<dbReference type="OrthoDB" id="9780884at2"/>
<dbReference type="KEGG" id="rml:FF011L_28840"/>
<sequence>MRVAWLTDLHLDHATDSQRDALYAECQASTADGFLITGDIATGPLVCDCLRELGDVCDRPLYFVLGNHDFYNSRIDRIRREVSDLCGIQTNLHYLTDQFSTALSENVGLVGEDGWGDGTEGDYENSSVRLSDFALIEDFAEQNPEQWKNHLRALGAESEDRLRPKLQKALERFATVVVATHVPPYREACWYEGHTTDDNWAPFFVCGQMGNLLTEMALEHPARRIVVFCGHTHHPGTASMADNLTVVTGGAHYGAPGITGILEIGSAECLWRVNGCQPL</sequence>
<gene>
    <name evidence="2" type="ORF">FF011L_28840</name>
</gene>
<organism evidence="2 3">
    <name type="scientific">Roseimaritima multifibrata</name>
    <dbReference type="NCBI Taxonomy" id="1930274"/>
    <lineage>
        <taxon>Bacteria</taxon>
        <taxon>Pseudomonadati</taxon>
        <taxon>Planctomycetota</taxon>
        <taxon>Planctomycetia</taxon>
        <taxon>Pirellulales</taxon>
        <taxon>Pirellulaceae</taxon>
        <taxon>Roseimaritima</taxon>
    </lineage>
</organism>
<dbReference type="InterPro" id="IPR004843">
    <property type="entry name" value="Calcineurin-like_PHP"/>
</dbReference>
<dbReference type="RefSeq" id="WP_145352141.1">
    <property type="nucleotide sequence ID" value="NZ_CP036262.1"/>
</dbReference>
<dbReference type="EMBL" id="CP036262">
    <property type="protein sequence ID" value="QDS94106.1"/>
    <property type="molecule type" value="Genomic_DNA"/>
</dbReference>
<dbReference type="AlphaFoldDB" id="A0A517MGW0"/>
<dbReference type="PANTHER" id="PTHR31302:SF0">
    <property type="entry name" value="TRANSMEMBRANE PROTEIN WITH METALLOPHOSPHOESTERASE DOMAIN"/>
    <property type="match status" value="1"/>
</dbReference>
<protein>
    <submittedName>
        <fullName evidence="2">Calcineurin-like phosphoesterase superfamily domain protein</fullName>
    </submittedName>
</protein>
<dbReference type="Pfam" id="PF00149">
    <property type="entry name" value="Metallophos"/>
    <property type="match status" value="1"/>
</dbReference>
<name>A0A517MGW0_9BACT</name>
<proteinExistence type="predicted"/>
<dbReference type="Proteomes" id="UP000320672">
    <property type="component" value="Chromosome"/>
</dbReference>
<dbReference type="SUPFAM" id="SSF56300">
    <property type="entry name" value="Metallo-dependent phosphatases"/>
    <property type="match status" value="1"/>
</dbReference>
<evidence type="ECO:0000259" key="1">
    <source>
        <dbReference type="Pfam" id="PF00149"/>
    </source>
</evidence>
<dbReference type="InterPro" id="IPR051158">
    <property type="entry name" value="Metallophosphoesterase_sf"/>
</dbReference>
<evidence type="ECO:0000313" key="2">
    <source>
        <dbReference type="EMBL" id="QDS94106.1"/>
    </source>
</evidence>
<accession>A0A517MGW0</accession>
<dbReference type="GO" id="GO:0016787">
    <property type="term" value="F:hydrolase activity"/>
    <property type="evidence" value="ECO:0007669"/>
    <property type="project" value="InterPro"/>
</dbReference>
<dbReference type="PANTHER" id="PTHR31302">
    <property type="entry name" value="TRANSMEMBRANE PROTEIN WITH METALLOPHOSPHOESTERASE DOMAIN-RELATED"/>
    <property type="match status" value="1"/>
</dbReference>
<keyword evidence="3" id="KW-1185">Reference proteome</keyword>